<sequence length="293" mass="32038" precursor="true">MIAIIAILIALLLPAVQQAREAARRSQCKNNLKQISLALHNYIDTTNGVIPRGVNHFNATSCCCETDNGNYAHTIHTMLLPYLDQTPLYNNINFYLDPQDAANHEVRRTKVTVFICPSALLVDDANYAQHNYPTASANHGYGLCGRHGQENTNGIFASSWGIVDDVSGAVYMTQMRLQNVTDGTSNTITFSEFAKGLDYVLPTSHKNNMGRSWYDGAVGYGNIGFSTRIDSTPNNPKATYSTTINWGTVGSAHEGGVHCAFMDGAVRFISENIDGRQWQGLCTPRGGEVVEVP</sequence>
<feature type="signal peptide" evidence="1">
    <location>
        <begin position="1"/>
        <end position="19"/>
    </location>
</feature>
<dbReference type="InterPro" id="IPR045584">
    <property type="entry name" value="Pilin-like"/>
</dbReference>
<evidence type="ECO:0000259" key="2">
    <source>
        <dbReference type="Pfam" id="PF07596"/>
    </source>
</evidence>
<reference evidence="3 4" key="1">
    <citation type="submission" date="2019-02" db="EMBL/GenBank/DDBJ databases">
        <title>Deep-cultivation of Planctomycetes and their phenomic and genomic characterization uncovers novel biology.</title>
        <authorList>
            <person name="Wiegand S."/>
            <person name="Jogler M."/>
            <person name="Boedeker C."/>
            <person name="Pinto D."/>
            <person name="Vollmers J."/>
            <person name="Rivas-Marin E."/>
            <person name="Kohn T."/>
            <person name="Peeters S.H."/>
            <person name="Heuer A."/>
            <person name="Rast P."/>
            <person name="Oberbeckmann S."/>
            <person name="Bunk B."/>
            <person name="Jeske O."/>
            <person name="Meyerdierks A."/>
            <person name="Storesund J.E."/>
            <person name="Kallscheuer N."/>
            <person name="Luecker S."/>
            <person name="Lage O.M."/>
            <person name="Pohl T."/>
            <person name="Merkel B.J."/>
            <person name="Hornburger P."/>
            <person name="Mueller R.-W."/>
            <person name="Bruemmer F."/>
            <person name="Labrenz M."/>
            <person name="Spormann A.M."/>
            <person name="Op den Camp H."/>
            <person name="Overmann J."/>
            <person name="Amann R."/>
            <person name="Jetten M.S.M."/>
            <person name="Mascher T."/>
            <person name="Medema M.H."/>
            <person name="Devos D.P."/>
            <person name="Kaster A.-K."/>
            <person name="Ovreas L."/>
            <person name="Rohde M."/>
            <person name="Galperin M.Y."/>
            <person name="Jogler C."/>
        </authorList>
    </citation>
    <scope>NUCLEOTIDE SEQUENCE [LARGE SCALE GENOMIC DNA]</scope>
    <source>
        <strain evidence="3 4">V6</strain>
    </source>
</reference>
<dbReference type="EMBL" id="CP036347">
    <property type="protein sequence ID" value="QDU04380.1"/>
    <property type="molecule type" value="Genomic_DNA"/>
</dbReference>
<dbReference type="PANTHER" id="PTHR30093:SF2">
    <property type="entry name" value="TYPE II SECRETION SYSTEM PROTEIN H"/>
    <property type="match status" value="1"/>
</dbReference>
<dbReference type="AlphaFoldDB" id="A0A517WGJ4"/>
<dbReference type="Proteomes" id="UP000320722">
    <property type="component" value="Chromosome"/>
</dbReference>
<gene>
    <name evidence="3" type="ORF">V6x_41070</name>
</gene>
<dbReference type="Pfam" id="PF07596">
    <property type="entry name" value="SBP_bac_10"/>
    <property type="match status" value="1"/>
</dbReference>
<dbReference type="NCBIfam" id="TIGR04294">
    <property type="entry name" value="pre_pil_HX9DG"/>
    <property type="match status" value="1"/>
</dbReference>
<dbReference type="InterPro" id="IPR027558">
    <property type="entry name" value="Pre_pil_HX9DG_C"/>
</dbReference>
<evidence type="ECO:0000313" key="4">
    <source>
        <dbReference type="Proteomes" id="UP000320722"/>
    </source>
</evidence>
<dbReference type="InterPro" id="IPR011453">
    <property type="entry name" value="DUF1559"/>
</dbReference>
<keyword evidence="1" id="KW-0732">Signal</keyword>
<dbReference type="RefSeq" id="WP_232104868.1">
    <property type="nucleotide sequence ID" value="NZ_CP036347.1"/>
</dbReference>
<accession>A0A517WGJ4</accession>
<dbReference type="SUPFAM" id="SSF54523">
    <property type="entry name" value="Pili subunits"/>
    <property type="match status" value="1"/>
</dbReference>
<proteinExistence type="predicted"/>
<dbReference type="PANTHER" id="PTHR30093">
    <property type="entry name" value="GENERAL SECRETION PATHWAY PROTEIN G"/>
    <property type="match status" value="1"/>
</dbReference>
<evidence type="ECO:0000256" key="1">
    <source>
        <dbReference type="SAM" id="SignalP"/>
    </source>
</evidence>
<feature type="chain" id="PRO_5022017392" description="DUF1559 domain-containing protein" evidence="1">
    <location>
        <begin position="20"/>
        <end position="293"/>
    </location>
</feature>
<dbReference type="Gene3D" id="3.30.700.10">
    <property type="entry name" value="Glycoprotein, Type 4 Pilin"/>
    <property type="match status" value="1"/>
</dbReference>
<evidence type="ECO:0000313" key="3">
    <source>
        <dbReference type="EMBL" id="QDU04380.1"/>
    </source>
</evidence>
<protein>
    <recommendedName>
        <fullName evidence="2">DUF1559 domain-containing protein</fullName>
    </recommendedName>
</protein>
<feature type="domain" description="DUF1559" evidence="2">
    <location>
        <begin position="17"/>
        <end position="274"/>
    </location>
</feature>
<organism evidence="3 4">
    <name type="scientific">Gimesia chilikensis</name>
    <dbReference type="NCBI Taxonomy" id="2605989"/>
    <lineage>
        <taxon>Bacteria</taxon>
        <taxon>Pseudomonadati</taxon>
        <taxon>Planctomycetota</taxon>
        <taxon>Planctomycetia</taxon>
        <taxon>Planctomycetales</taxon>
        <taxon>Planctomycetaceae</taxon>
        <taxon>Gimesia</taxon>
    </lineage>
</organism>
<name>A0A517WGJ4_9PLAN</name>